<evidence type="ECO:0000313" key="4">
    <source>
        <dbReference type="Proteomes" id="UP000199630"/>
    </source>
</evidence>
<organism evidence="3 4">
    <name type="scientific">Celeribacter neptunius</name>
    <dbReference type="NCBI Taxonomy" id="588602"/>
    <lineage>
        <taxon>Bacteria</taxon>
        <taxon>Pseudomonadati</taxon>
        <taxon>Pseudomonadota</taxon>
        <taxon>Alphaproteobacteria</taxon>
        <taxon>Rhodobacterales</taxon>
        <taxon>Roseobacteraceae</taxon>
        <taxon>Celeribacter</taxon>
    </lineage>
</organism>
<sequence length="385" mass="40511">MKCASPPGRAGAGAAASPYPAPRSPSRKAGIRNTAPRFSPGPTGCDLSPVDGAPRIGKLVAMIRTFFSLALLTIATPALAKDPILSPPIDCTLGETCYIQNYVDADPGPGAADFTCGTLSYDGHKGTDFALPAVIDMWQGVDVLPAAPGTVIATRDGMEDVPQGTEGAPDITGRECGNGVVIDHGDNWTTQYCHMMNGTIAVEKGQKVSKTTVLGQVGLSGMTQFPHVHLAVRHDGKVVDPFNPGGLISCGIEAIMGGTLWDRDMVYHAGGLLSVGIDTQVPDYQSVKAGTAGAKRLTTESPALVVFGFAYGALSGDILRMSIFGPEGEVIGRDVTIDKEQAQLYRAIGRKNPGSWPAGGYSATVQLIRKDQEIDRREERFQISN</sequence>
<dbReference type="GO" id="GO:0004222">
    <property type="term" value="F:metalloendopeptidase activity"/>
    <property type="evidence" value="ECO:0007669"/>
    <property type="project" value="TreeGrafter"/>
</dbReference>
<evidence type="ECO:0000259" key="2">
    <source>
        <dbReference type="Pfam" id="PF01551"/>
    </source>
</evidence>
<dbReference type="PANTHER" id="PTHR21666:SF270">
    <property type="entry name" value="MUREIN HYDROLASE ACTIVATOR ENVC"/>
    <property type="match status" value="1"/>
</dbReference>
<dbReference type="SUPFAM" id="SSF51261">
    <property type="entry name" value="Duplicated hybrid motif"/>
    <property type="match status" value="1"/>
</dbReference>
<dbReference type="InterPro" id="IPR011055">
    <property type="entry name" value="Dup_hybrid_motif"/>
</dbReference>
<dbReference type="InterPro" id="IPR016047">
    <property type="entry name" value="M23ase_b-sheet_dom"/>
</dbReference>
<feature type="region of interest" description="Disordered" evidence="1">
    <location>
        <begin position="1"/>
        <end position="46"/>
    </location>
</feature>
<dbReference type="Gene3D" id="2.70.70.10">
    <property type="entry name" value="Glucose Permease (Domain IIA)"/>
    <property type="match status" value="1"/>
</dbReference>
<dbReference type="Proteomes" id="UP000199630">
    <property type="component" value="Unassembled WGS sequence"/>
</dbReference>
<reference evidence="4" key="1">
    <citation type="submission" date="2016-10" db="EMBL/GenBank/DDBJ databases">
        <authorList>
            <person name="Varghese N."/>
            <person name="Submissions S."/>
        </authorList>
    </citation>
    <scope>NUCLEOTIDE SEQUENCE [LARGE SCALE GENOMIC DNA]</scope>
    <source>
        <strain evidence="4">DSM 26471</strain>
    </source>
</reference>
<protein>
    <submittedName>
        <fullName evidence="3">Peptidase family M23</fullName>
    </submittedName>
</protein>
<dbReference type="Pfam" id="PF01551">
    <property type="entry name" value="Peptidase_M23"/>
    <property type="match status" value="1"/>
</dbReference>
<gene>
    <name evidence="3" type="ORF">SAMN04487991_3531</name>
</gene>
<feature type="compositionally biased region" description="Low complexity" evidence="1">
    <location>
        <begin position="1"/>
        <end position="18"/>
    </location>
</feature>
<accession>A0A1I3W1R9</accession>
<dbReference type="InterPro" id="IPR050570">
    <property type="entry name" value="Cell_wall_metabolism_enzyme"/>
</dbReference>
<dbReference type="PANTHER" id="PTHR21666">
    <property type="entry name" value="PEPTIDASE-RELATED"/>
    <property type="match status" value="1"/>
</dbReference>
<evidence type="ECO:0000256" key="1">
    <source>
        <dbReference type="SAM" id="MobiDB-lite"/>
    </source>
</evidence>
<dbReference type="EMBL" id="FORH01000008">
    <property type="protein sequence ID" value="SFK01425.1"/>
    <property type="molecule type" value="Genomic_DNA"/>
</dbReference>
<dbReference type="CDD" id="cd12797">
    <property type="entry name" value="M23_peptidase"/>
    <property type="match status" value="1"/>
</dbReference>
<name>A0A1I3W1R9_9RHOB</name>
<dbReference type="AlphaFoldDB" id="A0A1I3W1R9"/>
<feature type="domain" description="M23ase beta-sheet core" evidence="2">
    <location>
        <begin position="124"/>
        <end position="241"/>
    </location>
</feature>
<evidence type="ECO:0000313" key="3">
    <source>
        <dbReference type="EMBL" id="SFK01425.1"/>
    </source>
</evidence>
<proteinExistence type="predicted"/>
<dbReference type="STRING" id="588602.SAMN04487991_3531"/>
<keyword evidence="4" id="KW-1185">Reference proteome</keyword>